<accession>A0A0A9AHN2</accession>
<name>A0A0A9AHN2_ARUDO</name>
<dbReference type="AlphaFoldDB" id="A0A0A9AHN2"/>
<sequence length="46" mass="5208">MVTTHTLSSSSIDNQPKELQIMWTLGQHEWKNDATIVLNCSLPHAM</sequence>
<evidence type="ECO:0000313" key="1">
    <source>
        <dbReference type="EMBL" id="JAD50636.1"/>
    </source>
</evidence>
<dbReference type="EMBL" id="GBRH01247259">
    <property type="protein sequence ID" value="JAD50636.1"/>
    <property type="molecule type" value="Transcribed_RNA"/>
</dbReference>
<protein>
    <submittedName>
        <fullName evidence="1">Uncharacterized protein</fullName>
    </submittedName>
</protein>
<reference evidence="1" key="1">
    <citation type="submission" date="2014-09" db="EMBL/GenBank/DDBJ databases">
        <authorList>
            <person name="Magalhaes I.L.F."/>
            <person name="Oliveira U."/>
            <person name="Santos F.R."/>
            <person name="Vidigal T.H.D.A."/>
            <person name="Brescovit A.D."/>
            <person name="Santos A.J."/>
        </authorList>
    </citation>
    <scope>NUCLEOTIDE SEQUENCE</scope>
    <source>
        <tissue evidence="1">Shoot tissue taken approximately 20 cm above the soil surface</tissue>
    </source>
</reference>
<organism evidence="1">
    <name type="scientific">Arundo donax</name>
    <name type="common">Giant reed</name>
    <name type="synonym">Donax arundinaceus</name>
    <dbReference type="NCBI Taxonomy" id="35708"/>
    <lineage>
        <taxon>Eukaryota</taxon>
        <taxon>Viridiplantae</taxon>
        <taxon>Streptophyta</taxon>
        <taxon>Embryophyta</taxon>
        <taxon>Tracheophyta</taxon>
        <taxon>Spermatophyta</taxon>
        <taxon>Magnoliopsida</taxon>
        <taxon>Liliopsida</taxon>
        <taxon>Poales</taxon>
        <taxon>Poaceae</taxon>
        <taxon>PACMAD clade</taxon>
        <taxon>Arundinoideae</taxon>
        <taxon>Arundineae</taxon>
        <taxon>Arundo</taxon>
    </lineage>
</organism>
<proteinExistence type="predicted"/>
<reference evidence="1" key="2">
    <citation type="journal article" date="2015" name="Data Brief">
        <title>Shoot transcriptome of the giant reed, Arundo donax.</title>
        <authorList>
            <person name="Barrero R.A."/>
            <person name="Guerrero F.D."/>
            <person name="Moolhuijzen P."/>
            <person name="Goolsby J.A."/>
            <person name="Tidwell J."/>
            <person name="Bellgard S.E."/>
            <person name="Bellgard M.I."/>
        </authorList>
    </citation>
    <scope>NUCLEOTIDE SEQUENCE</scope>
    <source>
        <tissue evidence="1">Shoot tissue taken approximately 20 cm above the soil surface</tissue>
    </source>
</reference>